<protein>
    <recommendedName>
        <fullName evidence="5">Ribonuclease VapC</fullName>
        <shortName evidence="5">RNase VapC</shortName>
        <ecNumber evidence="5">3.1.-.-</ecNumber>
    </recommendedName>
    <alternativeName>
        <fullName evidence="5">Toxin VapC</fullName>
    </alternativeName>
</protein>
<proteinExistence type="inferred from homology"/>
<feature type="binding site" evidence="5">
    <location>
        <position position="203"/>
    </location>
    <ligand>
        <name>Mg(2+)</name>
        <dbReference type="ChEBI" id="CHEBI:18420"/>
    </ligand>
</feature>
<dbReference type="Proteomes" id="UP000295096">
    <property type="component" value="Unassembled WGS sequence"/>
</dbReference>
<feature type="compositionally biased region" description="Basic residues" evidence="6">
    <location>
        <begin position="30"/>
        <end position="45"/>
    </location>
</feature>
<evidence type="ECO:0000256" key="6">
    <source>
        <dbReference type="SAM" id="MobiDB-lite"/>
    </source>
</evidence>
<reference evidence="8 9" key="1">
    <citation type="journal article" date="2016" name="J. Microbiol.">
        <title>Dankookia rubra gen. nov., sp. nov., an alphaproteobacterium isolated from sediment of a shallow stream.</title>
        <authorList>
            <person name="Kim W.H."/>
            <person name="Kim D.H."/>
            <person name="Kang K."/>
            <person name="Ahn T.Y."/>
        </authorList>
    </citation>
    <scope>NUCLEOTIDE SEQUENCE [LARGE SCALE GENOMIC DNA]</scope>
    <source>
        <strain evidence="8 9">JCM30602</strain>
    </source>
</reference>
<evidence type="ECO:0000256" key="1">
    <source>
        <dbReference type="ARBA" id="ARBA00022649"/>
    </source>
</evidence>
<keyword evidence="5" id="KW-0800">Toxin</keyword>
<keyword evidence="4 5" id="KW-0378">Hydrolase</keyword>
<feature type="domain" description="PIN" evidence="7">
    <location>
        <begin position="101"/>
        <end position="228"/>
    </location>
</feature>
<comment type="similarity">
    <text evidence="5">Belongs to the PINc/VapC protein family.</text>
</comment>
<comment type="cofactor">
    <cofactor evidence="5">
        <name>Mg(2+)</name>
        <dbReference type="ChEBI" id="CHEBI:18420"/>
    </cofactor>
</comment>
<keyword evidence="2 5" id="KW-0540">Nuclease</keyword>
<keyword evidence="1 5" id="KW-1277">Toxin-antitoxin system</keyword>
<evidence type="ECO:0000256" key="2">
    <source>
        <dbReference type="ARBA" id="ARBA00022722"/>
    </source>
</evidence>
<comment type="caution">
    <text evidence="8">The sequence shown here is derived from an EMBL/GenBank/DDBJ whole genome shotgun (WGS) entry which is preliminary data.</text>
</comment>
<dbReference type="HAMAP" id="MF_00265">
    <property type="entry name" value="VapC_Nob1"/>
    <property type="match status" value="1"/>
</dbReference>
<gene>
    <name evidence="5" type="primary">vapC</name>
    <name evidence="8" type="ORF">E2C06_12735</name>
</gene>
<dbReference type="OrthoDB" id="7204339at2"/>
<keyword evidence="9" id="KW-1185">Reference proteome</keyword>
<feature type="binding site" evidence="5">
    <location>
        <position position="104"/>
    </location>
    <ligand>
        <name>Mg(2+)</name>
        <dbReference type="ChEBI" id="CHEBI:18420"/>
    </ligand>
</feature>
<accession>A0A4R5QGN3</accession>
<comment type="function">
    <text evidence="5">Toxic component of a toxin-antitoxin (TA) system. An RNase.</text>
</comment>
<keyword evidence="5" id="KW-0460">Magnesium</keyword>
<evidence type="ECO:0000313" key="8">
    <source>
        <dbReference type="EMBL" id="TDH62246.1"/>
    </source>
</evidence>
<dbReference type="InterPro" id="IPR029060">
    <property type="entry name" value="PIN-like_dom_sf"/>
</dbReference>
<dbReference type="Pfam" id="PF01850">
    <property type="entry name" value="PIN"/>
    <property type="match status" value="1"/>
</dbReference>
<name>A0A4R5QGN3_9PROT</name>
<evidence type="ECO:0000256" key="4">
    <source>
        <dbReference type="ARBA" id="ARBA00022801"/>
    </source>
</evidence>
<dbReference type="EC" id="3.1.-.-" evidence="5"/>
<dbReference type="Gene3D" id="3.40.50.1010">
    <property type="entry name" value="5'-nuclease"/>
    <property type="match status" value="1"/>
</dbReference>
<organism evidence="8 9">
    <name type="scientific">Dankookia rubra</name>
    <dbReference type="NCBI Taxonomy" id="1442381"/>
    <lineage>
        <taxon>Bacteria</taxon>
        <taxon>Pseudomonadati</taxon>
        <taxon>Pseudomonadota</taxon>
        <taxon>Alphaproteobacteria</taxon>
        <taxon>Acetobacterales</taxon>
        <taxon>Roseomonadaceae</taxon>
        <taxon>Dankookia</taxon>
    </lineage>
</organism>
<sequence length="238" mass="25584">MAIVMAIPWVNGRRASLQRRRSQGRPACPARRRRAGGGAGHHHPPRQADRRVQAGAAGGGEARQPGINRRAAPRPGRSDLDEGRCRHLHPHHAQRGRRGVIYLDTSALVSLFVADAHSLSMPDWIEAEQPAVVVGTSEPVEFEAVISALRRICRLDHAQAVEILRRCGRRVAGRAGTEDVEPADHRVAARRARRFDLGPRAPDALHLAACARLGLPLLTFGQRQAAAATALAPAGAGA</sequence>
<dbReference type="InterPro" id="IPR002716">
    <property type="entry name" value="PIN_dom"/>
</dbReference>
<evidence type="ECO:0000259" key="7">
    <source>
        <dbReference type="Pfam" id="PF01850"/>
    </source>
</evidence>
<dbReference type="GO" id="GO:0090729">
    <property type="term" value="F:toxin activity"/>
    <property type="evidence" value="ECO:0007669"/>
    <property type="project" value="UniProtKB-KW"/>
</dbReference>
<dbReference type="CDD" id="cd09874">
    <property type="entry name" value="PIN_MT3492-like"/>
    <property type="match status" value="1"/>
</dbReference>
<feature type="region of interest" description="Disordered" evidence="6">
    <location>
        <begin position="15"/>
        <end position="84"/>
    </location>
</feature>
<dbReference type="GO" id="GO:0016787">
    <property type="term" value="F:hydrolase activity"/>
    <property type="evidence" value="ECO:0007669"/>
    <property type="project" value="UniProtKB-KW"/>
</dbReference>
<dbReference type="SUPFAM" id="SSF88723">
    <property type="entry name" value="PIN domain-like"/>
    <property type="match status" value="1"/>
</dbReference>
<dbReference type="EMBL" id="SMSJ01000013">
    <property type="protein sequence ID" value="TDH62246.1"/>
    <property type="molecule type" value="Genomic_DNA"/>
</dbReference>
<evidence type="ECO:0000256" key="3">
    <source>
        <dbReference type="ARBA" id="ARBA00022723"/>
    </source>
</evidence>
<dbReference type="GO" id="GO:0004540">
    <property type="term" value="F:RNA nuclease activity"/>
    <property type="evidence" value="ECO:0007669"/>
    <property type="project" value="InterPro"/>
</dbReference>
<dbReference type="AlphaFoldDB" id="A0A4R5QGN3"/>
<keyword evidence="3 5" id="KW-0479">Metal-binding</keyword>
<evidence type="ECO:0000313" key="9">
    <source>
        <dbReference type="Proteomes" id="UP000295096"/>
    </source>
</evidence>
<evidence type="ECO:0000256" key="5">
    <source>
        <dbReference type="HAMAP-Rule" id="MF_00265"/>
    </source>
</evidence>
<dbReference type="GO" id="GO:0000287">
    <property type="term" value="F:magnesium ion binding"/>
    <property type="evidence" value="ECO:0007669"/>
    <property type="project" value="UniProtKB-UniRule"/>
</dbReference>
<dbReference type="InterPro" id="IPR022907">
    <property type="entry name" value="VapC_family"/>
</dbReference>